<protein>
    <recommendedName>
        <fullName evidence="2">BRO1 domain-containing protein</fullName>
    </recommendedName>
</protein>
<proteinExistence type="inferred from homology"/>
<dbReference type="Gene3D" id="1.25.40.280">
    <property type="entry name" value="alix/aip1 like domains"/>
    <property type="match status" value="1"/>
</dbReference>
<evidence type="ECO:0000256" key="1">
    <source>
        <dbReference type="ARBA" id="ARBA00008901"/>
    </source>
</evidence>
<dbReference type="Proteomes" id="UP000077755">
    <property type="component" value="Chromosome 1"/>
</dbReference>
<accession>A0AAF1AIS8</accession>
<name>A0AAF1AIS8_DAUCS</name>
<reference evidence="3" key="2">
    <citation type="submission" date="2022-03" db="EMBL/GenBank/DDBJ databases">
        <title>Draft title - Genomic analysis of global carrot germplasm unveils the trajectory of domestication and the origin of high carotenoid orange carrot.</title>
        <authorList>
            <person name="Iorizzo M."/>
            <person name="Ellison S."/>
            <person name="Senalik D."/>
            <person name="Macko-Podgorni A."/>
            <person name="Grzebelus D."/>
            <person name="Bostan H."/>
            <person name="Rolling W."/>
            <person name="Curaba J."/>
            <person name="Simon P."/>
        </authorList>
    </citation>
    <scope>NUCLEOTIDE SEQUENCE</scope>
    <source>
        <tissue evidence="3">Leaf</tissue>
    </source>
</reference>
<evidence type="ECO:0000313" key="4">
    <source>
        <dbReference type="Proteomes" id="UP000077755"/>
    </source>
</evidence>
<dbReference type="PANTHER" id="PTHR23032">
    <property type="entry name" value="BRO1 DOMAIN-CONTAINING PROTEIN BROX"/>
    <property type="match status" value="1"/>
</dbReference>
<evidence type="ECO:0000313" key="3">
    <source>
        <dbReference type="EMBL" id="WOG81751.1"/>
    </source>
</evidence>
<dbReference type="PANTHER" id="PTHR23032:SF2">
    <property type="entry name" value="ENDOSOMAL TARGETING BRO1-LIKE DOMAIN-CONTAINING PROTEIN"/>
    <property type="match status" value="1"/>
</dbReference>
<feature type="domain" description="BRO1" evidence="2">
    <location>
        <begin position="7"/>
        <end position="417"/>
    </location>
</feature>
<dbReference type="CDD" id="cd09034">
    <property type="entry name" value="BRO1_Alix_like"/>
    <property type="match status" value="1"/>
</dbReference>
<dbReference type="InterPro" id="IPR038898">
    <property type="entry name" value="BROX"/>
</dbReference>
<dbReference type="SMART" id="SM01041">
    <property type="entry name" value="BRO1"/>
    <property type="match status" value="1"/>
</dbReference>
<sequence>MGCTASSMYKIARKKKKNIPLVTIFVPPLRVPVQSDDVPKMLRGLIPKHLVDKITSLRNQIVFVAQDTGICGNAVQELQGALEEYLPLIVGLTKRENGVRELVEFKWKNIEDGKHVQVCVKDSWFELLSVVHMMATLTLREANSKLISKDPTSDRVVTSDSMSNAVDLLLKAAGYLEFCMRDVLVHIPADIKSKMPGDLQEDVIGAMSIQALAQGTEMQLGLAVENRNATLPVKRRLACEQLSYLGQAHFPLSKCIDNGNRKKHLLFIKWKYLEAKAAAYYYNGLIMDKGTNPSCHTTAVCCFLAAEELLTESKKACLNFCLAVPITRTPPLWGAMKHLSKKIPETAFKKSQMYGYLLDQEKGLQGVPDLPEFELSLKPEEYELPEMNEAWDREKWEIPDQTLKEHLIDSGDETESD</sequence>
<dbReference type="EMBL" id="CP093343">
    <property type="protein sequence ID" value="WOG81751.1"/>
    <property type="molecule type" value="Genomic_DNA"/>
</dbReference>
<dbReference type="InterPro" id="IPR038499">
    <property type="entry name" value="BRO1_sf"/>
</dbReference>
<gene>
    <name evidence="3" type="ORF">DCAR_0100902</name>
</gene>
<dbReference type="Pfam" id="PF03097">
    <property type="entry name" value="BRO1"/>
    <property type="match status" value="1"/>
</dbReference>
<keyword evidence="4" id="KW-1185">Reference proteome</keyword>
<dbReference type="AlphaFoldDB" id="A0AAF1AIS8"/>
<evidence type="ECO:0000259" key="2">
    <source>
        <dbReference type="PROSITE" id="PS51180"/>
    </source>
</evidence>
<dbReference type="PROSITE" id="PS51180">
    <property type="entry name" value="BRO1"/>
    <property type="match status" value="1"/>
</dbReference>
<dbReference type="InterPro" id="IPR004328">
    <property type="entry name" value="BRO1_dom"/>
</dbReference>
<comment type="similarity">
    <text evidence="1">Belongs to the BROX family.</text>
</comment>
<organism evidence="3 4">
    <name type="scientific">Daucus carota subsp. sativus</name>
    <name type="common">Carrot</name>
    <dbReference type="NCBI Taxonomy" id="79200"/>
    <lineage>
        <taxon>Eukaryota</taxon>
        <taxon>Viridiplantae</taxon>
        <taxon>Streptophyta</taxon>
        <taxon>Embryophyta</taxon>
        <taxon>Tracheophyta</taxon>
        <taxon>Spermatophyta</taxon>
        <taxon>Magnoliopsida</taxon>
        <taxon>eudicotyledons</taxon>
        <taxon>Gunneridae</taxon>
        <taxon>Pentapetalae</taxon>
        <taxon>asterids</taxon>
        <taxon>campanulids</taxon>
        <taxon>Apiales</taxon>
        <taxon>Apiaceae</taxon>
        <taxon>Apioideae</taxon>
        <taxon>Scandiceae</taxon>
        <taxon>Daucinae</taxon>
        <taxon>Daucus</taxon>
        <taxon>Daucus sect. Daucus</taxon>
    </lineage>
</organism>
<reference evidence="3" key="1">
    <citation type="journal article" date="2016" name="Nat. Genet.">
        <title>A high-quality carrot genome assembly provides new insights into carotenoid accumulation and asterid genome evolution.</title>
        <authorList>
            <person name="Iorizzo M."/>
            <person name="Ellison S."/>
            <person name="Senalik D."/>
            <person name="Zeng P."/>
            <person name="Satapoomin P."/>
            <person name="Huang J."/>
            <person name="Bowman M."/>
            <person name="Iovene M."/>
            <person name="Sanseverino W."/>
            <person name="Cavagnaro P."/>
            <person name="Yildiz M."/>
            <person name="Macko-Podgorni A."/>
            <person name="Moranska E."/>
            <person name="Grzebelus E."/>
            <person name="Grzebelus D."/>
            <person name="Ashrafi H."/>
            <person name="Zheng Z."/>
            <person name="Cheng S."/>
            <person name="Spooner D."/>
            <person name="Van Deynze A."/>
            <person name="Simon P."/>
        </authorList>
    </citation>
    <scope>NUCLEOTIDE SEQUENCE</scope>
    <source>
        <tissue evidence="3">Leaf</tissue>
    </source>
</reference>